<dbReference type="Proteomes" id="UP000517753">
    <property type="component" value="Unassembled WGS sequence"/>
</dbReference>
<organism evidence="1 2">
    <name type="scientific">Sphingomonas melonis</name>
    <dbReference type="NCBI Taxonomy" id="152682"/>
    <lineage>
        <taxon>Bacteria</taxon>
        <taxon>Pseudomonadati</taxon>
        <taxon>Pseudomonadota</taxon>
        <taxon>Alphaproteobacteria</taxon>
        <taxon>Sphingomonadales</taxon>
        <taxon>Sphingomonadaceae</taxon>
        <taxon>Sphingomonas</taxon>
    </lineage>
</organism>
<gene>
    <name evidence="1" type="ORF">HD841_000814</name>
</gene>
<keyword evidence="2" id="KW-1185">Reference proteome</keyword>
<dbReference type="EMBL" id="JACCBY010000001">
    <property type="protein sequence ID" value="NYD89045.1"/>
    <property type="molecule type" value="Genomic_DNA"/>
</dbReference>
<evidence type="ECO:0000313" key="1">
    <source>
        <dbReference type="EMBL" id="NYD89045.1"/>
    </source>
</evidence>
<comment type="caution">
    <text evidence="1">The sequence shown here is derived from an EMBL/GenBank/DDBJ whole genome shotgun (WGS) entry which is preliminary data.</text>
</comment>
<keyword evidence="1" id="KW-0032">Aminotransferase</keyword>
<dbReference type="SUPFAM" id="SSF53383">
    <property type="entry name" value="PLP-dependent transferases"/>
    <property type="match status" value="1"/>
</dbReference>
<dbReference type="AlphaFoldDB" id="A0A7Y9K249"/>
<dbReference type="RefSeq" id="WP_179507565.1">
    <property type="nucleotide sequence ID" value="NZ_JACCBY010000001.1"/>
</dbReference>
<name>A0A7Y9K249_9SPHN</name>
<protein>
    <submittedName>
        <fullName evidence="1">Histidinol-phosphate/aromatic aminotransferase/cobyric acid decarboxylase-like protein</fullName>
    </submittedName>
</protein>
<proteinExistence type="predicted"/>
<sequence>MPLDTRRENDLAALARAVDSNTLAVWLVNRHHPYGTVSTVGTWHASMTELPGLTLAAVNEAFQRSDDLTGR</sequence>
<reference evidence="1 2" key="1">
    <citation type="submission" date="2020-08" db="EMBL/GenBank/DDBJ databases">
        <title>The Agave Microbiome: Exploring the role of microbial communities in plant adaptations to desert environments.</title>
        <authorList>
            <person name="Partida-Martinez L.P."/>
        </authorList>
    </citation>
    <scope>NUCLEOTIDE SEQUENCE [LARGE SCALE GENOMIC DNA]</scope>
    <source>
        <strain evidence="1 2">AS2.3</strain>
    </source>
</reference>
<dbReference type="GO" id="GO:0008483">
    <property type="term" value="F:transaminase activity"/>
    <property type="evidence" value="ECO:0007669"/>
    <property type="project" value="UniProtKB-KW"/>
</dbReference>
<keyword evidence="1" id="KW-0808">Transferase</keyword>
<accession>A0A7Y9K249</accession>
<evidence type="ECO:0000313" key="2">
    <source>
        <dbReference type="Proteomes" id="UP000517753"/>
    </source>
</evidence>
<dbReference type="InterPro" id="IPR015424">
    <property type="entry name" value="PyrdxlP-dep_Trfase"/>
</dbReference>